<proteinExistence type="predicted"/>
<accession>A0A451BKX5</accession>
<sequence>MYPCAIVFICTSGQDFRGRNPRRATYCEVKREIYSLDLSLRKELGQCRVLTAMLLEFDQELPLADGISFGDRDILDGPRHG</sequence>
<reference evidence="1" key="1">
    <citation type="submission" date="2019-02" db="EMBL/GenBank/DDBJ databases">
        <authorList>
            <person name="Gruber-Vodicka R. H."/>
            <person name="Seah K. B. B."/>
        </authorList>
    </citation>
    <scope>NUCLEOTIDE SEQUENCE</scope>
    <source>
        <strain evidence="1">BECK_S127</strain>
    </source>
</reference>
<gene>
    <name evidence="1" type="ORF">BECKSD772D_GA0070982_10306</name>
</gene>
<dbReference type="EMBL" id="CAADHB010000030">
    <property type="protein sequence ID" value="VFK78937.1"/>
    <property type="molecule type" value="Genomic_DNA"/>
</dbReference>
<organism evidence="1">
    <name type="scientific">Candidatus Kentrum sp. SD</name>
    <dbReference type="NCBI Taxonomy" id="2126332"/>
    <lineage>
        <taxon>Bacteria</taxon>
        <taxon>Pseudomonadati</taxon>
        <taxon>Pseudomonadota</taxon>
        <taxon>Gammaproteobacteria</taxon>
        <taxon>Candidatus Kentrum</taxon>
    </lineage>
</organism>
<dbReference type="AlphaFoldDB" id="A0A451BKX5"/>
<name>A0A451BKX5_9GAMM</name>
<protein>
    <submittedName>
        <fullName evidence="1">Uncharacterized protein</fullName>
    </submittedName>
</protein>
<evidence type="ECO:0000313" key="1">
    <source>
        <dbReference type="EMBL" id="VFK78937.1"/>
    </source>
</evidence>